<name>A0AB39X882_9GAMM</name>
<keyword evidence="1" id="KW-1133">Transmembrane helix</keyword>
<feature type="domain" description="DUF2489" evidence="2">
    <location>
        <begin position="23"/>
        <end position="155"/>
    </location>
</feature>
<organism evidence="3">
    <name type="scientific">Pseudidiomarina sp. PP-1MA</name>
    <dbReference type="NCBI Taxonomy" id="3237706"/>
    <lineage>
        <taxon>Bacteria</taxon>
        <taxon>Pseudomonadati</taxon>
        <taxon>Pseudomonadota</taxon>
        <taxon>Gammaproteobacteria</taxon>
        <taxon>Alteromonadales</taxon>
        <taxon>Idiomarinaceae</taxon>
        <taxon>Pseudidiomarina</taxon>
    </lineage>
</organism>
<dbReference type="RefSeq" id="WP_313932757.1">
    <property type="nucleotide sequence ID" value="NZ_CP165718.1"/>
</dbReference>
<evidence type="ECO:0000259" key="2">
    <source>
        <dbReference type="Pfam" id="PF10675"/>
    </source>
</evidence>
<sequence length="160" mass="18773">MMMIDAHMPWWGWLILVAGVLIIAGLAFYAGRLIAQVKFQRRQLDQRRDEALAGRNERLLESIVTIAKAMEQGQCPHSEGALRLVVLLDLRVESNTAKYAERYPALHDMYERIKHMPTHDARKQYPKQEIRKMDREREGYEVELEQQILNDVRQLLKDFA</sequence>
<feature type="transmembrane region" description="Helical" evidence="1">
    <location>
        <begin position="12"/>
        <end position="35"/>
    </location>
</feature>
<protein>
    <submittedName>
        <fullName evidence="3">DUF2489 domain-containing protein</fullName>
    </submittedName>
</protein>
<dbReference type="AlphaFoldDB" id="A0AB39X882"/>
<keyword evidence="1" id="KW-0472">Membrane</keyword>
<gene>
    <name evidence="3" type="ORF">AB8S08_00165</name>
</gene>
<dbReference type="Pfam" id="PF10675">
    <property type="entry name" value="DUF2489"/>
    <property type="match status" value="1"/>
</dbReference>
<evidence type="ECO:0000256" key="1">
    <source>
        <dbReference type="SAM" id="Phobius"/>
    </source>
</evidence>
<evidence type="ECO:0000313" key="3">
    <source>
        <dbReference type="EMBL" id="XDV09655.1"/>
    </source>
</evidence>
<dbReference type="EMBL" id="CP165718">
    <property type="protein sequence ID" value="XDV09655.1"/>
    <property type="molecule type" value="Genomic_DNA"/>
</dbReference>
<keyword evidence="1" id="KW-0812">Transmembrane</keyword>
<proteinExistence type="predicted"/>
<reference evidence="3" key="1">
    <citation type="submission" date="2024-07" db="EMBL/GenBank/DDBJ databases">
        <title>Whole genome sequence of bacterial strains from algal surface.</title>
        <authorList>
            <person name="Kumar P."/>
        </authorList>
    </citation>
    <scope>NUCLEOTIDE SEQUENCE</scope>
    <source>
        <strain evidence="3">PP-1MA</strain>
    </source>
</reference>
<dbReference type="InterPro" id="IPR019617">
    <property type="entry name" value="DUF2489"/>
</dbReference>
<accession>A0AB39X882</accession>